<keyword evidence="3 6" id="KW-0812">Transmembrane</keyword>
<dbReference type="AlphaFoldDB" id="D5EFT2"/>
<dbReference type="Proteomes" id="UP000002366">
    <property type="component" value="Chromosome"/>
</dbReference>
<evidence type="ECO:0000313" key="7">
    <source>
        <dbReference type="EMBL" id="ADE57414.1"/>
    </source>
</evidence>
<evidence type="ECO:0000256" key="4">
    <source>
        <dbReference type="ARBA" id="ARBA00022989"/>
    </source>
</evidence>
<dbReference type="OrthoDB" id="3176438at2"/>
<evidence type="ECO:0000256" key="1">
    <source>
        <dbReference type="ARBA" id="ARBA00004651"/>
    </source>
</evidence>
<dbReference type="KEGG" id="aco:Amico_1295"/>
<evidence type="ECO:0000256" key="2">
    <source>
        <dbReference type="ARBA" id="ARBA00022475"/>
    </source>
</evidence>
<feature type="transmembrane region" description="Helical" evidence="6">
    <location>
        <begin position="32"/>
        <end position="48"/>
    </location>
</feature>
<organism evidence="7 8">
    <name type="scientific">Aminobacterium colombiense (strain DSM 12261 / ALA-1)</name>
    <dbReference type="NCBI Taxonomy" id="572547"/>
    <lineage>
        <taxon>Bacteria</taxon>
        <taxon>Thermotogati</taxon>
        <taxon>Synergistota</taxon>
        <taxon>Synergistia</taxon>
        <taxon>Synergistales</taxon>
        <taxon>Aminobacteriaceae</taxon>
        <taxon>Aminobacterium</taxon>
    </lineage>
</organism>
<dbReference type="PANTHER" id="PTHR33931:SF2">
    <property type="entry name" value="HOLIN-LIKE PROTEIN CIDA"/>
    <property type="match status" value="1"/>
</dbReference>
<dbReference type="PANTHER" id="PTHR33931">
    <property type="entry name" value="HOLIN-LIKE PROTEIN CIDA-RELATED"/>
    <property type="match status" value="1"/>
</dbReference>
<dbReference type="InterPro" id="IPR005538">
    <property type="entry name" value="LrgA/CidA"/>
</dbReference>
<keyword evidence="4 6" id="KW-1133">Transmembrane helix</keyword>
<dbReference type="STRING" id="572547.Amico_1295"/>
<comment type="subcellular location">
    <subcellularLocation>
        <location evidence="1">Cell membrane</location>
        <topology evidence="1">Multi-pass membrane protein</topology>
    </subcellularLocation>
</comment>
<keyword evidence="5 6" id="KW-0472">Membrane</keyword>
<evidence type="ECO:0000256" key="3">
    <source>
        <dbReference type="ARBA" id="ARBA00022692"/>
    </source>
</evidence>
<dbReference type="GO" id="GO:0005886">
    <property type="term" value="C:plasma membrane"/>
    <property type="evidence" value="ECO:0007669"/>
    <property type="project" value="UniProtKB-SubCell"/>
</dbReference>
<name>D5EFT2_AMICL</name>
<dbReference type="eggNOG" id="COG1380">
    <property type="taxonomic scope" value="Bacteria"/>
</dbReference>
<sequence>MNLLRQMFIVCVIFFIGQSIQVLSGIPIPGSVIGMILLFALMYCNVISVESLKDLADFCLGNLAFFFVPVVVGVVAAKEKILDVVPQLIFIIVLSTSLVMVATGITAQYLLRRKEEKSSGSL</sequence>
<dbReference type="RefSeq" id="WP_013048677.1">
    <property type="nucleotide sequence ID" value="NC_014011.1"/>
</dbReference>
<evidence type="ECO:0000256" key="5">
    <source>
        <dbReference type="ARBA" id="ARBA00023136"/>
    </source>
</evidence>
<dbReference type="Pfam" id="PF03788">
    <property type="entry name" value="LrgA"/>
    <property type="match status" value="1"/>
</dbReference>
<feature type="transmembrane region" description="Helical" evidence="6">
    <location>
        <begin position="88"/>
        <end position="111"/>
    </location>
</feature>
<protein>
    <submittedName>
        <fullName evidence="7">LrgA family protein</fullName>
    </submittedName>
</protein>
<evidence type="ECO:0000256" key="6">
    <source>
        <dbReference type="SAM" id="Phobius"/>
    </source>
</evidence>
<keyword evidence="2" id="KW-1003">Cell membrane</keyword>
<dbReference type="HOGENOM" id="CLU_113736_2_2_0"/>
<keyword evidence="8" id="KW-1185">Reference proteome</keyword>
<proteinExistence type="predicted"/>
<gene>
    <name evidence="7" type="ordered locus">Amico_1295</name>
</gene>
<accession>D5EFT2</accession>
<dbReference type="EMBL" id="CP001997">
    <property type="protein sequence ID" value="ADE57414.1"/>
    <property type="molecule type" value="Genomic_DNA"/>
</dbReference>
<feature type="transmembrane region" description="Helical" evidence="6">
    <location>
        <begin position="55"/>
        <end position="76"/>
    </location>
</feature>
<evidence type="ECO:0000313" key="8">
    <source>
        <dbReference type="Proteomes" id="UP000002366"/>
    </source>
</evidence>
<reference evidence="7 8" key="1">
    <citation type="journal article" date="2010" name="Stand. Genomic Sci.">
        <title>Complete genome sequence of Aminobacterium colombiense type strain (ALA-1).</title>
        <authorList>
            <person name="Chertkov O."/>
            <person name="Sikorski J."/>
            <person name="Brambilla E."/>
            <person name="Lapidus A."/>
            <person name="Copeland A."/>
            <person name="Glavina Del Rio T."/>
            <person name="Nolan M."/>
            <person name="Lucas S."/>
            <person name="Tice H."/>
            <person name="Cheng J.F."/>
            <person name="Han C."/>
            <person name="Detter J.C."/>
            <person name="Bruce D."/>
            <person name="Tapia R."/>
            <person name="Goodwin L."/>
            <person name="Pitluck S."/>
            <person name="Liolios K."/>
            <person name="Ivanova N."/>
            <person name="Mavromatis K."/>
            <person name="Ovchinnikova G."/>
            <person name="Pati A."/>
            <person name="Chen A."/>
            <person name="Palaniappan K."/>
            <person name="Land M."/>
            <person name="Hauser L."/>
            <person name="Chang Y.J."/>
            <person name="Jeffries C.D."/>
            <person name="Spring S."/>
            <person name="Rohde M."/>
            <person name="Goker M."/>
            <person name="Bristow J."/>
            <person name="Eisen J.A."/>
            <person name="Markowitz V."/>
            <person name="Hugenholtz P."/>
            <person name="Kyrpides N.C."/>
            <person name="Klenk H.P."/>
        </authorList>
    </citation>
    <scope>NUCLEOTIDE SEQUENCE [LARGE SCALE GENOMIC DNA]</scope>
    <source>
        <strain evidence="8">DSM 12261 / ALA-1</strain>
    </source>
</reference>